<dbReference type="Gene3D" id="2.30.42.10">
    <property type="match status" value="1"/>
</dbReference>
<feature type="coiled-coil region" evidence="1">
    <location>
        <begin position="298"/>
        <end position="404"/>
    </location>
</feature>
<reference evidence="5" key="3">
    <citation type="submission" date="2021-01" db="EMBL/GenBank/DDBJ databases">
        <title>Phytophthora aleatoria, a newly-described species from Pinus radiata is distinct from Phytophthora cactorum isolates based on comparative genomics.</title>
        <authorList>
            <person name="Mcdougal R."/>
            <person name="Panda P."/>
            <person name="Williams N."/>
            <person name="Studholme D.J."/>
        </authorList>
    </citation>
    <scope>NUCLEOTIDE SEQUENCE</scope>
    <source>
        <strain evidence="5">NZFS 3830</strain>
    </source>
</reference>
<evidence type="ECO:0000313" key="5">
    <source>
        <dbReference type="EMBL" id="KAG6957099.1"/>
    </source>
</evidence>
<dbReference type="Proteomes" id="UP000251314">
    <property type="component" value="Unassembled WGS sequence"/>
</dbReference>
<name>A0A329SKP8_9STRA</name>
<reference evidence="6 7" key="1">
    <citation type="submission" date="2018-01" db="EMBL/GenBank/DDBJ databases">
        <title>Draft genome of the strawberry crown rot pathogen Phytophthora cactorum.</title>
        <authorList>
            <person name="Armitage A.D."/>
            <person name="Lysoe E."/>
            <person name="Nellist C.F."/>
            <person name="Harrison R.J."/>
            <person name="Brurberg M.B."/>
        </authorList>
    </citation>
    <scope>NUCLEOTIDE SEQUENCE [LARGE SCALE GENOMIC DNA]</scope>
    <source>
        <strain evidence="6 7">10300</strain>
    </source>
</reference>
<evidence type="ECO:0000259" key="3">
    <source>
        <dbReference type="PROSITE" id="PS50106"/>
    </source>
</evidence>
<reference evidence="4" key="2">
    <citation type="submission" date="2018-05" db="EMBL/GenBank/DDBJ databases">
        <title>Effector identification in a new, highly contiguous assembly of the strawberry crown rot pathogen Phytophthora cactorum.</title>
        <authorList>
            <person name="Armitage A.D."/>
            <person name="Nellist C.F."/>
            <person name="Bates H."/>
            <person name="Vickerstaff R.J."/>
            <person name="Harrison R.J."/>
        </authorList>
    </citation>
    <scope>NUCLEOTIDE SEQUENCE</scope>
    <source>
        <strain evidence="4">P421</strain>
    </source>
</reference>
<evidence type="ECO:0000313" key="6">
    <source>
        <dbReference type="EMBL" id="RAW36288.1"/>
    </source>
</evidence>
<dbReference type="InterPro" id="IPR001478">
    <property type="entry name" value="PDZ"/>
</dbReference>
<dbReference type="CDD" id="cd00136">
    <property type="entry name" value="PDZ_canonical"/>
    <property type="match status" value="1"/>
</dbReference>
<dbReference type="SUPFAM" id="SSF50156">
    <property type="entry name" value="PDZ domain-like"/>
    <property type="match status" value="1"/>
</dbReference>
<dbReference type="InterPro" id="IPR036034">
    <property type="entry name" value="PDZ_sf"/>
</dbReference>
<dbReference type="EMBL" id="RCMV01000787">
    <property type="protein sequence ID" value="KAG3212903.1"/>
    <property type="molecule type" value="Genomic_DNA"/>
</dbReference>
<feature type="domain" description="PDZ" evidence="3">
    <location>
        <begin position="99"/>
        <end position="164"/>
    </location>
</feature>
<accession>A0A329SKP8</accession>
<dbReference type="OrthoDB" id="2157866at2759"/>
<sequence length="556" mass="60531">MAHLPPRIVASSAAVSSTGSPSFSSRLADHPPATLTSETVVFSHTKAPSRQSSLVAGTSSPVVSSAASRQAAAILARHETQPQLKKFRVEAPRADGVRQMTVRVMKHGDKLGFGVRHDRYKRLQVSTLQGGDSTLQVGDTLLSVNDQELTGHEFLTVIQLLKATRPGELVFEIERVHQLNGHLAVDSRSKSAHIATTSSVNPWSTAKVAASVATSGSGQTCRPQKGTSPGGQPTVGAGTTLTGFPPTATVPQTGFPPPSIPVTSTTTMNGAQQPRKRARPSAQRAVTMLDDNGQPVNVTALLADLKKERAEKAALEEKNTGLRKRLQGMLIENDEVRVKAKNKVVAAQEKAQRELAEAQNQLAVVRAQLRLQERGPDVGLRDAMANERDTFKAQVERLKKAEADRTGLLTTRYRAECRIAAVDAQRVLDSVVGMFRTKLRQVGRMSRDSTGKPELEVACDGVRRLAFMKLFRMAHDFAFYTSAAFHSQDPVRHTIEQEEFMDLFGNSLCHEERAGLFYVATAPMLVVFDPSAESVVLKSEWAEQNALRDLARTIRL</sequence>
<gene>
    <name evidence="5" type="ORF">JG687_00010198</name>
    <name evidence="6" type="ORF">PC110_g7419</name>
    <name evidence="4" type="ORF">PC129_g16145</name>
</gene>
<dbReference type="EMBL" id="MJFZ01000143">
    <property type="protein sequence ID" value="RAW36288.1"/>
    <property type="molecule type" value="Genomic_DNA"/>
</dbReference>
<evidence type="ECO:0000256" key="1">
    <source>
        <dbReference type="SAM" id="Coils"/>
    </source>
</evidence>
<dbReference type="Proteomes" id="UP000760860">
    <property type="component" value="Unassembled WGS sequence"/>
</dbReference>
<organism evidence="6 7">
    <name type="scientific">Phytophthora cactorum</name>
    <dbReference type="NCBI Taxonomy" id="29920"/>
    <lineage>
        <taxon>Eukaryota</taxon>
        <taxon>Sar</taxon>
        <taxon>Stramenopiles</taxon>
        <taxon>Oomycota</taxon>
        <taxon>Peronosporomycetes</taxon>
        <taxon>Peronosporales</taxon>
        <taxon>Peronosporaceae</taxon>
        <taxon>Phytophthora</taxon>
    </lineage>
</organism>
<dbReference type="AlphaFoldDB" id="A0A329SKP8"/>
<feature type="compositionally biased region" description="Polar residues" evidence="2">
    <location>
        <begin position="219"/>
        <end position="237"/>
    </location>
</feature>
<evidence type="ECO:0000256" key="2">
    <source>
        <dbReference type="SAM" id="MobiDB-lite"/>
    </source>
</evidence>
<keyword evidence="1" id="KW-0175">Coiled coil</keyword>
<evidence type="ECO:0000313" key="7">
    <source>
        <dbReference type="Proteomes" id="UP000251314"/>
    </source>
</evidence>
<evidence type="ECO:0000313" key="4">
    <source>
        <dbReference type="EMBL" id="KAG3212903.1"/>
    </source>
</evidence>
<dbReference type="PROSITE" id="PS50106">
    <property type="entry name" value="PDZ"/>
    <property type="match status" value="1"/>
</dbReference>
<keyword evidence="7" id="KW-1185">Reference proteome</keyword>
<dbReference type="Proteomes" id="UP000688947">
    <property type="component" value="Unassembled WGS sequence"/>
</dbReference>
<proteinExistence type="predicted"/>
<dbReference type="VEuPathDB" id="FungiDB:PC110_g7419"/>
<comment type="caution">
    <text evidence="6">The sequence shown here is derived from an EMBL/GenBank/DDBJ whole genome shotgun (WGS) entry which is preliminary data.</text>
</comment>
<feature type="region of interest" description="Disordered" evidence="2">
    <location>
        <begin position="214"/>
        <end position="237"/>
    </location>
</feature>
<protein>
    <recommendedName>
        <fullName evidence="3">PDZ domain-containing protein</fullName>
    </recommendedName>
</protein>
<dbReference type="EMBL" id="JAENGZ010000567">
    <property type="protein sequence ID" value="KAG6957099.1"/>
    <property type="molecule type" value="Genomic_DNA"/>
</dbReference>